<protein>
    <recommendedName>
        <fullName evidence="1">Reverse transcriptase zinc-binding domain-containing protein</fullName>
    </recommendedName>
</protein>
<dbReference type="SUPFAM" id="SSF56219">
    <property type="entry name" value="DNase I-like"/>
    <property type="match status" value="1"/>
</dbReference>
<comment type="caution">
    <text evidence="2">The sequence shown here is derived from an EMBL/GenBank/DDBJ whole genome shotgun (WGS) entry which is preliminary data.</text>
</comment>
<dbReference type="CDD" id="cd06222">
    <property type="entry name" value="RNase_H_like"/>
    <property type="match status" value="1"/>
</dbReference>
<dbReference type="InterPro" id="IPR044730">
    <property type="entry name" value="RNase_H-like_dom_plant"/>
</dbReference>
<name>A0AAW2IQ56_9LAMI</name>
<reference evidence="2" key="2">
    <citation type="journal article" date="2024" name="Plant">
        <title>Genomic evolution and insights into agronomic trait innovations of Sesamum species.</title>
        <authorList>
            <person name="Miao H."/>
            <person name="Wang L."/>
            <person name="Qu L."/>
            <person name="Liu H."/>
            <person name="Sun Y."/>
            <person name="Le M."/>
            <person name="Wang Q."/>
            <person name="Wei S."/>
            <person name="Zheng Y."/>
            <person name="Lin W."/>
            <person name="Duan Y."/>
            <person name="Cao H."/>
            <person name="Xiong S."/>
            <person name="Wang X."/>
            <person name="Wei L."/>
            <person name="Li C."/>
            <person name="Ma Q."/>
            <person name="Ju M."/>
            <person name="Zhao R."/>
            <person name="Li G."/>
            <person name="Mu C."/>
            <person name="Tian Q."/>
            <person name="Mei H."/>
            <person name="Zhang T."/>
            <person name="Gao T."/>
            <person name="Zhang H."/>
        </authorList>
    </citation>
    <scope>NUCLEOTIDE SEQUENCE</scope>
    <source>
        <strain evidence="2">G01</strain>
    </source>
</reference>
<dbReference type="Gene3D" id="3.30.420.10">
    <property type="entry name" value="Ribonuclease H-like superfamily/Ribonuclease H"/>
    <property type="match status" value="1"/>
</dbReference>
<accession>A0AAW2IQ56</accession>
<dbReference type="InterPro" id="IPR026960">
    <property type="entry name" value="RVT-Znf"/>
</dbReference>
<dbReference type="PANTHER" id="PTHR33116">
    <property type="entry name" value="REVERSE TRANSCRIPTASE ZINC-BINDING DOMAIN-CONTAINING PROTEIN-RELATED-RELATED"/>
    <property type="match status" value="1"/>
</dbReference>
<dbReference type="InterPro" id="IPR036691">
    <property type="entry name" value="Endo/exonu/phosph_ase_sf"/>
</dbReference>
<dbReference type="AlphaFoldDB" id="A0AAW2IQ56"/>
<proteinExistence type="predicted"/>
<feature type="domain" description="Reverse transcriptase zinc-binding" evidence="1">
    <location>
        <begin position="600"/>
        <end position="689"/>
    </location>
</feature>
<dbReference type="GO" id="GO:0003676">
    <property type="term" value="F:nucleic acid binding"/>
    <property type="evidence" value="ECO:0007669"/>
    <property type="project" value="InterPro"/>
</dbReference>
<gene>
    <name evidence="2" type="ORF">Sangu_2841100</name>
</gene>
<dbReference type="InterPro" id="IPR036397">
    <property type="entry name" value="RNaseH_sf"/>
</dbReference>
<evidence type="ECO:0000259" key="1">
    <source>
        <dbReference type="Pfam" id="PF13966"/>
    </source>
</evidence>
<dbReference type="PANTHER" id="PTHR33116:SF86">
    <property type="entry name" value="REVERSE TRANSCRIPTASE DOMAIN-CONTAINING PROTEIN"/>
    <property type="match status" value="1"/>
</dbReference>
<evidence type="ECO:0000313" key="2">
    <source>
        <dbReference type="EMBL" id="KAL0284220.1"/>
    </source>
</evidence>
<dbReference type="Pfam" id="PF13966">
    <property type="entry name" value="zf-RVT"/>
    <property type="match status" value="1"/>
</dbReference>
<reference evidence="2" key="1">
    <citation type="submission" date="2020-06" db="EMBL/GenBank/DDBJ databases">
        <authorList>
            <person name="Li T."/>
            <person name="Hu X."/>
            <person name="Zhang T."/>
            <person name="Song X."/>
            <person name="Zhang H."/>
            <person name="Dai N."/>
            <person name="Sheng W."/>
            <person name="Hou X."/>
            <person name="Wei L."/>
        </authorList>
    </citation>
    <scope>NUCLEOTIDE SEQUENCE</scope>
    <source>
        <strain evidence="2">G01</strain>
        <tissue evidence="2">Leaf</tissue>
    </source>
</reference>
<sequence length="932" mass="108508">MLTSLDLNDLGFQGPIFTWSNKRAGCANIQLRLDRGVANSEWCLIYPNASIKHLPAIASDHCPLLLLTQNDHSQGPKPFFFEEMWLRDETCEEVVANNWFSPPTGNPHEQIHLRLKKLRQELRKWNKQTFGCCHSKIKSIENAIKDVQMKDQSIENLALEEALQVELDEQYKRVEVMWKQKAKQRWLQDGDANTRFFHLSTVFKARSNRIHAIKRTDDHWFTLGRKLRKTMSLYVKTPQPMRLKVWSLKWPLSKAQDQTASLQAFSKTFGILAEIDDAQCIQDCILKYATWSNQAPNPSKSFVHFSSNVSVSAKRNILAVLQMPECTHKAVHLGLPLCKPRSRRQAFNHILDKLSGKLSGWKMKNLSQASRGVLIKSIGQALPIYHMSTFLLPKSLCGKMDSTLRKFWWGARQDKKFLALKCWDDICAPKNLGGLGFRKMWEFNKALVSKLAWQMCFPQDKLWSQILGAKYLHFNSFLELPGRAVGASWIWQGIMECREIIKEGACYHVFANSEIKIWQDPWIPTVQNFLPPEEHMQEWSQNQNLFFVRDLMENDCKSWNLNMLHEIFPPEIIKEILKINIPPLMEPKKLFWTPSKSGDFSTKSAYWIIQERRLPSNHANIKIAKRIWSLRVHDRFKLLIWRILFDALPTKFRLNQIFPVSNLECPLCDAGCEDSHHLLLECAFTERIWFSSKWKFRLFPFRHLSVSEWFLTITGKDQRFLPPNSTQEEFITFWIAVLDLIWRNRNNILHGKPKMEPDAVARIAHTHTVEHSQAQVLKSLKASSVVFDNGYPHLKDGLRYNYCAKSERIWAHDPTAAEVLALKSAFLILDNAKIDKAIFETDSLLAAAWIKNHLLDVTWQAWAEVISAKELWGKWPRWRIKKIHRSCNEMAHRVAQWASRSNWCGFIPPSNFPQEAFCDIESMYFEPSNAFK</sequence>
<dbReference type="EMBL" id="JACGWK010001669">
    <property type="protein sequence ID" value="KAL0284220.1"/>
    <property type="molecule type" value="Genomic_DNA"/>
</dbReference>
<organism evidence="2">
    <name type="scientific">Sesamum angustifolium</name>
    <dbReference type="NCBI Taxonomy" id="2727405"/>
    <lineage>
        <taxon>Eukaryota</taxon>
        <taxon>Viridiplantae</taxon>
        <taxon>Streptophyta</taxon>
        <taxon>Embryophyta</taxon>
        <taxon>Tracheophyta</taxon>
        <taxon>Spermatophyta</taxon>
        <taxon>Magnoliopsida</taxon>
        <taxon>eudicotyledons</taxon>
        <taxon>Gunneridae</taxon>
        <taxon>Pentapetalae</taxon>
        <taxon>asterids</taxon>
        <taxon>lamiids</taxon>
        <taxon>Lamiales</taxon>
        <taxon>Pedaliaceae</taxon>
        <taxon>Sesamum</taxon>
    </lineage>
</organism>